<evidence type="ECO:0000313" key="6">
    <source>
        <dbReference type="EMBL" id="RKP05577.1"/>
    </source>
</evidence>
<evidence type="ECO:0000256" key="2">
    <source>
        <dbReference type="ARBA" id="ARBA00022448"/>
    </source>
</evidence>
<keyword evidence="7" id="KW-1185">Reference proteome</keyword>
<dbReference type="GO" id="GO:0005737">
    <property type="term" value="C:cytoplasm"/>
    <property type="evidence" value="ECO:0007669"/>
    <property type="project" value="UniProtKB-SubCell"/>
</dbReference>
<evidence type="ECO:0000256" key="5">
    <source>
        <dbReference type="ARBA" id="ARBA00022927"/>
    </source>
</evidence>
<keyword evidence="5" id="KW-0653">Protein transport</keyword>
<evidence type="ECO:0000256" key="3">
    <source>
        <dbReference type="ARBA" id="ARBA00022490"/>
    </source>
</evidence>
<dbReference type="Gene3D" id="1.25.10.10">
    <property type="entry name" value="Leucine-rich Repeat Variant"/>
    <property type="match status" value="1"/>
</dbReference>
<dbReference type="OrthoDB" id="7862313at2759"/>
<name>A0A4P9XIP1_9FUNG</name>
<reference evidence="7" key="1">
    <citation type="journal article" date="2018" name="Nat. Microbiol.">
        <title>Leveraging single-cell genomics to expand the fungal tree of life.</title>
        <authorList>
            <person name="Ahrendt S.R."/>
            <person name="Quandt C.A."/>
            <person name="Ciobanu D."/>
            <person name="Clum A."/>
            <person name="Salamov A."/>
            <person name="Andreopoulos B."/>
            <person name="Cheng J.F."/>
            <person name="Woyke T."/>
            <person name="Pelin A."/>
            <person name="Henrissat B."/>
            <person name="Reynolds N.K."/>
            <person name="Benny G.L."/>
            <person name="Smith M.E."/>
            <person name="James T.Y."/>
            <person name="Grigoriev I.V."/>
        </authorList>
    </citation>
    <scope>NUCLEOTIDE SEQUENCE [LARGE SCALE GENOMIC DNA]</scope>
    <source>
        <strain evidence="7">RSA 1356</strain>
    </source>
</reference>
<evidence type="ECO:0000313" key="7">
    <source>
        <dbReference type="Proteomes" id="UP000271241"/>
    </source>
</evidence>
<dbReference type="InterPro" id="IPR011989">
    <property type="entry name" value="ARM-like"/>
</dbReference>
<organism evidence="6 7">
    <name type="scientific">Thamnocephalis sphaerospora</name>
    <dbReference type="NCBI Taxonomy" id="78915"/>
    <lineage>
        <taxon>Eukaryota</taxon>
        <taxon>Fungi</taxon>
        <taxon>Fungi incertae sedis</taxon>
        <taxon>Zoopagomycota</taxon>
        <taxon>Zoopagomycotina</taxon>
        <taxon>Zoopagomycetes</taxon>
        <taxon>Zoopagales</taxon>
        <taxon>Sigmoideomycetaceae</taxon>
        <taxon>Thamnocephalis</taxon>
    </lineage>
</organism>
<dbReference type="EMBL" id="KZ993088">
    <property type="protein sequence ID" value="RKP05577.1"/>
    <property type="molecule type" value="Genomic_DNA"/>
</dbReference>
<dbReference type="GO" id="GO:0005634">
    <property type="term" value="C:nucleus"/>
    <property type="evidence" value="ECO:0007669"/>
    <property type="project" value="UniProtKB-SubCell"/>
</dbReference>
<gene>
    <name evidence="6" type="ORF">THASP1DRAFT_32588</name>
</gene>
<keyword evidence="4" id="KW-0677">Repeat</keyword>
<dbReference type="Proteomes" id="UP000271241">
    <property type="component" value="Unassembled WGS sequence"/>
</dbReference>
<dbReference type="PANTHER" id="PTHR10527">
    <property type="entry name" value="IMPORTIN BETA"/>
    <property type="match status" value="1"/>
</dbReference>
<feature type="non-terminal residue" evidence="6">
    <location>
        <position position="228"/>
    </location>
</feature>
<protein>
    <submittedName>
        <fullName evidence="6">Armadillo-type protein</fullName>
    </submittedName>
</protein>
<sequence>MAPNGKQWTAGLPLQQQPHENVASIIQLVMPALMQAWDEEDDKMTLVVLQQELAEALKHVGPALIAEHADAVNTRVLQVFEGKSFCQQADLDEEEFGGDEEDEDQTEYDAMLVSASTDLVGALSVALGPGFAEYFRVYLPHIAKYYAPNKTASERSMVVGCLGEAAGGLRAGVTEFTETIFTIVVKALQDAEDEVRSNAAFAIGVLCQHTTLDVTSQYPSVLQALSPL</sequence>
<keyword evidence="3" id="KW-0963">Cytoplasm</keyword>
<evidence type="ECO:0000256" key="1">
    <source>
        <dbReference type="ARBA" id="ARBA00004496"/>
    </source>
</evidence>
<keyword evidence="2" id="KW-0813">Transport</keyword>
<dbReference type="STRING" id="78915.A0A4P9XIP1"/>
<proteinExistence type="predicted"/>
<dbReference type="InterPro" id="IPR000357">
    <property type="entry name" value="HEAT"/>
</dbReference>
<dbReference type="InterPro" id="IPR016024">
    <property type="entry name" value="ARM-type_fold"/>
</dbReference>
<dbReference type="GO" id="GO:0006606">
    <property type="term" value="P:protein import into nucleus"/>
    <property type="evidence" value="ECO:0007669"/>
    <property type="project" value="InterPro"/>
</dbReference>
<evidence type="ECO:0000256" key="4">
    <source>
        <dbReference type="ARBA" id="ARBA00022737"/>
    </source>
</evidence>
<dbReference type="Pfam" id="PF02985">
    <property type="entry name" value="HEAT"/>
    <property type="match status" value="1"/>
</dbReference>
<dbReference type="SUPFAM" id="SSF48371">
    <property type="entry name" value="ARM repeat"/>
    <property type="match status" value="1"/>
</dbReference>
<dbReference type="AlphaFoldDB" id="A0A4P9XIP1"/>
<dbReference type="InterPro" id="IPR040122">
    <property type="entry name" value="Importin_beta"/>
</dbReference>
<comment type="subcellular location">
    <subcellularLocation>
        <location evidence="1">Cytoplasm</location>
    </subcellularLocation>
</comment>
<accession>A0A4P9XIP1</accession>